<dbReference type="CDD" id="cd04301">
    <property type="entry name" value="NAT_SF"/>
    <property type="match status" value="1"/>
</dbReference>
<keyword evidence="3" id="KW-1185">Reference proteome</keyword>
<comment type="caution">
    <text evidence="2">The sequence shown here is derived from an EMBL/GenBank/DDBJ whole genome shotgun (WGS) entry which is preliminary data.</text>
</comment>
<dbReference type="STRING" id="314283.MED297_06404"/>
<dbReference type="GO" id="GO:0016747">
    <property type="term" value="F:acyltransferase activity, transferring groups other than amino-acyl groups"/>
    <property type="evidence" value="ECO:0007669"/>
    <property type="project" value="InterPro"/>
</dbReference>
<dbReference type="HOGENOM" id="CLU_013985_3_2_6"/>
<dbReference type="PANTHER" id="PTHR43415:SF4">
    <property type="entry name" value="N-ACETYLTRANSFERASE DOMAIN-CONTAINING PROTEIN"/>
    <property type="match status" value="1"/>
</dbReference>
<dbReference type="PROSITE" id="PS51186">
    <property type="entry name" value="GNAT"/>
    <property type="match status" value="1"/>
</dbReference>
<reference evidence="2 3" key="1">
    <citation type="submission" date="2006-02" db="EMBL/GenBank/DDBJ databases">
        <authorList>
            <person name="Pinhassi J."/>
            <person name="Pedros-Alio C."/>
            <person name="Ferriera S."/>
            <person name="Johnson J."/>
            <person name="Kravitz S."/>
            <person name="Halpern A."/>
            <person name="Remington K."/>
            <person name="Beeson K."/>
            <person name="Tran B."/>
            <person name="Rogers Y.-H."/>
            <person name="Friedman R."/>
            <person name="Venter J.C."/>
        </authorList>
    </citation>
    <scope>NUCLEOTIDE SEQUENCE [LARGE SCALE GENOMIC DNA]</scope>
    <source>
        <strain evidence="2 3">MED297</strain>
    </source>
</reference>
<dbReference type="InterPro" id="IPR016181">
    <property type="entry name" value="Acyl_CoA_acyltransferase"/>
</dbReference>
<dbReference type="Gene3D" id="3.40.630.30">
    <property type="match status" value="1"/>
</dbReference>
<dbReference type="OrthoDB" id="9132139at2"/>
<feature type="domain" description="N-acetyltransferase" evidence="1">
    <location>
        <begin position="7"/>
        <end position="167"/>
    </location>
</feature>
<dbReference type="InterPro" id="IPR000182">
    <property type="entry name" value="GNAT_dom"/>
</dbReference>
<proteinExistence type="predicted"/>
<organism evidence="2 3">
    <name type="scientific">Reinekea blandensis MED297</name>
    <dbReference type="NCBI Taxonomy" id="314283"/>
    <lineage>
        <taxon>Bacteria</taxon>
        <taxon>Pseudomonadati</taxon>
        <taxon>Pseudomonadota</taxon>
        <taxon>Gammaproteobacteria</taxon>
        <taxon>Oceanospirillales</taxon>
        <taxon>Saccharospirillaceae</taxon>
        <taxon>Reinekea</taxon>
    </lineage>
</organism>
<dbReference type="SUPFAM" id="SSF55729">
    <property type="entry name" value="Acyl-CoA N-acyltransferases (Nat)"/>
    <property type="match status" value="1"/>
</dbReference>
<name>A4BDL5_9GAMM</name>
<evidence type="ECO:0000259" key="1">
    <source>
        <dbReference type="PROSITE" id="PS51186"/>
    </source>
</evidence>
<sequence>MNSLPIITLRKPRDDEAESLYQLMISDEQWTEFNGPYFGHVRPTYDEFLDGLFAKLKAGDQSLAIDYDGRLIGTVSYYWEDEQTRWLEAGIIIYDSHQWGRGLGRKALVPWVTHLFETLEIERVGMTTWSGNPRMVASAESIGFQVEGRLRKVRYYKGVYYDSIKLGVTREEWESKLKTTQAQDSLLAGEL</sequence>
<accession>A4BDL5</accession>
<dbReference type="EMBL" id="AAOE01000007">
    <property type="protein sequence ID" value="EAR09959.1"/>
    <property type="molecule type" value="Genomic_DNA"/>
</dbReference>
<dbReference type="AlphaFoldDB" id="A4BDL5"/>
<evidence type="ECO:0000313" key="2">
    <source>
        <dbReference type="EMBL" id="EAR09959.1"/>
    </source>
</evidence>
<evidence type="ECO:0000313" key="3">
    <source>
        <dbReference type="Proteomes" id="UP000005953"/>
    </source>
</evidence>
<dbReference type="RefSeq" id="WP_008048565.1">
    <property type="nucleotide sequence ID" value="NZ_CH724155.1"/>
</dbReference>
<dbReference type="Proteomes" id="UP000005953">
    <property type="component" value="Unassembled WGS sequence"/>
</dbReference>
<dbReference type="Pfam" id="PF13302">
    <property type="entry name" value="Acetyltransf_3"/>
    <property type="match status" value="1"/>
</dbReference>
<gene>
    <name evidence="2" type="ORF">MED297_06404</name>
</gene>
<dbReference type="PANTHER" id="PTHR43415">
    <property type="entry name" value="SPERMIDINE N(1)-ACETYLTRANSFERASE"/>
    <property type="match status" value="1"/>
</dbReference>
<protein>
    <recommendedName>
        <fullName evidence="1">N-acetyltransferase domain-containing protein</fullName>
    </recommendedName>
</protein>